<evidence type="ECO:0000256" key="1">
    <source>
        <dbReference type="SAM" id="MobiDB-lite"/>
    </source>
</evidence>
<keyword evidence="3" id="KW-1185">Reference proteome</keyword>
<sequence length="64" mass="7158">MSSRAREMALEMLAVMRRMDDIKGSLRRTLRAASELSPRHWRSCQGTGPGMPGSSFRCHGIRAP</sequence>
<dbReference type="AlphaFoldDB" id="Q1DCF5"/>
<dbReference type="HOGENOM" id="CLU_2863105_0_0_7"/>
<gene>
    <name evidence="2" type="ordered locus">MXAN_1411</name>
</gene>
<dbReference type="STRING" id="246197.MXAN_1411"/>
<evidence type="ECO:0000313" key="3">
    <source>
        <dbReference type="Proteomes" id="UP000002402"/>
    </source>
</evidence>
<evidence type="ECO:0000313" key="2">
    <source>
        <dbReference type="EMBL" id="ABF88096.1"/>
    </source>
</evidence>
<dbReference type="KEGG" id="mxa:MXAN_1411"/>
<organism evidence="2 3">
    <name type="scientific">Myxococcus xanthus (strain DK1622)</name>
    <dbReference type="NCBI Taxonomy" id="246197"/>
    <lineage>
        <taxon>Bacteria</taxon>
        <taxon>Pseudomonadati</taxon>
        <taxon>Myxococcota</taxon>
        <taxon>Myxococcia</taxon>
        <taxon>Myxococcales</taxon>
        <taxon>Cystobacterineae</taxon>
        <taxon>Myxococcaceae</taxon>
        <taxon>Myxococcus</taxon>
    </lineage>
</organism>
<name>Q1DCF5_MYXXD</name>
<accession>Q1DCF5</accession>
<protein>
    <submittedName>
        <fullName evidence="2">Uncharacterized protein</fullName>
    </submittedName>
</protein>
<dbReference type="EMBL" id="CP000113">
    <property type="protein sequence ID" value="ABF88096.1"/>
    <property type="molecule type" value="Genomic_DNA"/>
</dbReference>
<reference evidence="2 3" key="1">
    <citation type="journal article" date="2006" name="Proc. Natl. Acad. Sci. U.S.A.">
        <title>Evolution of sensory complexity recorded in a myxobacterial genome.</title>
        <authorList>
            <person name="Goldman B.S."/>
            <person name="Nierman W.C."/>
            <person name="Kaiser D."/>
            <person name="Slater S.C."/>
            <person name="Durkin A.S."/>
            <person name="Eisen J.A."/>
            <person name="Ronning C.M."/>
            <person name="Barbazuk W.B."/>
            <person name="Blanchard M."/>
            <person name="Field C."/>
            <person name="Halling C."/>
            <person name="Hinkle G."/>
            <person name="Iartchuk O."/>
            <person name="Kim H.S."/>
            <person name="Mackenzie C."/>
            <person name="Madupu R."/>
            <person name="Miller N."/>
            <person name="Shvartsbeyn A."/>
            <person name="Sullivan S.A."/>
            <person name="Vaudin M."/>
            <person name="Wiegand R."/>
            <person name="Kaplan H.B."/>
        </authorList>
    </citation>
    <scope>NUCLEOTIDE SEQUENCE [LARGE SCALE GENOMIC DNA]</scope>
    <source>
        <strain evidence="3">DK1622</strain>
    </source>
</reference>
<proteinExistence type="predicted"/>
<dbReference type="Proteomes" id="UP000002402">
    <property type="component" value="Chromosome"/>
</dbReference>
<feature type="region of interest" description="Disordered" evidence="1">
    <location>
        <begin position="40"/>
        <end position="64"/>
    </location>
</feature>
<dbReference type="EnsemblBacteria" id="ABF88096">
    <property type="protein sequence ID" value="ABF88096"/>
    <property type="gene ID" value="MXAN_1411"/>
</dbReference>